<evidence type="ECO:0000256" key="9">
    <source>
        <dbReference type="ARBA" id="ARBA00049985"/>
    </source>
</evidence>
<dbReference type="Proteomes" id="UP001551675">
    <property type="component" value="Unassembled WGS sequence"/>
</dbReference>
<keyword evidence="5 12" id="KW-0067">ATP-binding</keyword>
<dbReference type="GO" id="GO:0005524">
    <property type="term" value="F:ATP binding"/>
    <property type="evidence" value="ECO:0007669"/>
    <property type="project" value="UniProtKB-KW"/>
</dbReference>
<evidence type="ECO:0000256" key="4">
    <source>
        <dbReference type="ARBA" id="ARBA00022741"/>
    </source>
</evidence>
<comment type="similarity">
    <text evidence="9">Belongs to the ABC transporter superfamily. Drug exporter-1 (DrugE1) (TC 3.A.1.105) family.</text>
</comment>
<keyword evidence="7" id="KW-0472">Membrane</keyword>
<keyword evidence="13" id="KW-1185">Reference proteome</keyword>
<keyword evidence="2" id="KW-0813">Transport</keyword>
<dbReference type="InterPro" id="IPR027417">
    <property type="entry name" value="P-loop_NTPase"/>
</dbReference>
<evidence type="ECO:0000256" key="5">
    <source>
        <dbReference type="ARBA" id="ARBA00022840"/>
    </source>
</evidence>
<keyword evidence="3" id="KW-1003">Cell membrane</keyword>
<gene>
    <name evidence="12" type="ORF">AB0I59_04785</name>
</gene>
<feature type="region of interest" description="Disordered" evidence="10">
    <location>
        <begin position="308"/>
        <end position="332"/>
    </location>
</feature>
<dbReference type="EMBL" id="JBFALK010000002">
    <property type="protein sequence ID" value="MEV0967927.1"/>
    <property type="molecule type" value="Genomic_DNA"/>
</dbReference>
<evidence type="ECO:0000256" key="6">
    <source>
        <dbReference type="ARBA" id="ARBA00022967"/>
    </source>
</evidence>
<accession>A0ABV3G8L7</accession>
<comment type="subcellular location">
    <subcellularLocation>
        <location evidence="1">Cell membrane</location>
        <topology evidence="1">Peripheral membrane protein</topology>
        <orientation evidence="1">Cytoplasmic side</orientation>
    </subcellularLocation>
</comment>
<dbReference type="PANTHER" id="PTHR42711">
    <property type="entry name" value="ABC TRANSPORTER ATP-BINDING PROTEIN"/>
    <property type="match status" value="1"/>
</dbReference>
<dbReference type="PANTHER" id="PTHR42711:SF19">
    <property type="entry name" value="DOXORUBICIN RESISTANCE ATP-BINDING PROTEIN DRRA"/>
    <property type="match status" value="1"/>
</dbReference>
<dbReference type="Gene3D" id="3.40.50.300">
    <property type="entry name" value="P-loop containing nucleotide triphosphate hydrolases"/>
    <property type="match status" value="1"/>
</dbReference>
<evidence type="ECO:0000256" key="10">
    <source>
        <dbReference type="SAM" id="MobiDB-lite"/>
    </source>
</evidence>
<reference evidence="12 13" key="1">
    <citation type="submission" date="2024-06" db="EMBL/GenBank/DDBJ databases">
        <title>The Natural Products Discovery Center: Release of the First 8490 Sequenced Strains for Exploring Actinobacteria Biosynthetic Diversity.</title>
        <authorList>
            <person name="Kalkreuter E."/>
            <person name="Kautsar S.A."/>
            <person name="Yang D."/>
            <person name="Bader C.D."/>
            <person name="Teijaro C.N."/>
            <person name="Fluegel L."/>
            <person name="Davis C.M."/>
            <person name="Simpson J.R."/>
            <person name="Lauterbach L."/>
            <person name="Steele A.D."/>
            <person name="Gui C."/>
            <person name="Meng S."/>
            <person name="Li G."/>
            <person name="Viehrig K."/>
            <person name="Ye F."/>
            <person name="Su P."/>
            <person name="Kiefer A.F."/>
            <person name="Nichols A."/>
            <person name="Cepeda A.J."/>
            <person name="Yan W."/>
            <person name="Fan B."/>
            <person name="Jiang Y."/>
            <person name="Adhikari A."/>
            <person name="Zheng C.-J."/>
            <person name="Schuster L."/>
            <person name="Cowan T.M."/>
            <person name="Smanski M.J."/>
            <person name="Chevrette M.G."/>
            <person name="De Carvalho L.P.S."/>
            <person name="Shen B."/>
        </authorList>
    </citation>
    <scope>NUCLEOTIDE SEQUENCE [LARGE SCALE GENOMIC DNA]</scope>
    <source>
        <strain evidence="12 13">NPDC050100</strain>
    </source>
</reference>
<dbReference type="Pfam" id="PF00005">
    <property type="entry name" value="ABC_tran"/>
    <property type="match status" value="1"/>
</dbReference>
<evidence type="ECO:0000259" key="11">
    <source>
        <dbReference type="PROSITE" id="PS50893"/>
    </source>
</evidence>
<sequence length="332" mass="35239">MTYAIQAEGLAKRYGETKALDGVDLEVPRGRLLGVLGPNGAGKTTAVRVLATLLKPDAGHARVAGFDVVKQAHQVRSLIGLTGQYAAVDEALTGVENLVMIGRLLDMPRAEAKRRAAELLDRFDLTEAGGRAAKTFSGGMRRRLDLAASLVGHPQLLFLDEPTTGLDPRSRADLWAVVRGLRDDGVTVLLTTQYLEEADQLADDIVVFDHGKVIARGTSDELKATTGAQVLEVRPLRASHLDVVVGVVGDVLGSAPEIAGGLVTGSVRDPALVPAIVRRLDDLGVVAAELSLRKSSLDEVFLALTGHRADDGDADSHDDTRDSTARKEEVAI</sequence>
<dbReference type="PROSITE" id="PS00211">
    <property type="entry name" value="ABC_TRANSPORTER_1"/>
    <property type="match status" value="1"/>
</dbReference>
<dbReference type="InterPro" id="IPR003593">
    <property type="entry name" value="AAA+_ATPase"/>
</dbReference>
<keyword evidence="4" id="KW-0547">Nucleotide-binding</keyword>
<dbReference type="InterPro" id="IPR005894">
    <property type="entry name" value="DrrA"/>
</dbReference>
<dbReference type="InterPro" id="IPR050763">
    <property type="entry name" value="ABC_transporter_ATP-binding"/>
</dbReference>
<proteinExistence type="inferred from homology"/>
<feature type="domain" description="ABC transporter" evidence="11">
    <location>
        <begin position="5"/>
        <end position="235"/>
    </location>
</feature>
<evidence type="ECO:0000313" key="13">
    <source>
        <dbReference type="Proteomes" id="UP001551675"/>
    </source>
</evidence>
<dbReference type="PROSITE" id="PS50893">
    <property type="entry name" value="ABC_TRANSPORTER_2"/>
    <property type="match status" value="1"/>
</dbReference>
<comment type="caution">
    <text evidence="12">The sequence shown here is derived from an EMBL/GenBank/DDBJ whole genome shotgun (WGS) entry which is preliminary data.</text>
</comment>
<dbReference type="RefSeq" id="WP_358130096.1">
    <property type="nucleotide sequence ID" value="NZ_JBFALK010000002.1"/>
</dbReference>
<evidence type="ECO:0000256" key="2">
    <source>
        <dbReference type="ARBA" id="ARBA00022448"/>
    </source>
</evidence>
<dbReference type="InterPro" id="IPR003439">
    <property type="entry name" value="ABC_transporter-like_ATP-bd"/>
</dbReference>
<dbReference type="SMART" id="SM00382">
    <property type="entry name" value="AAA"/>
    <property type="match status" value="1"/>
</dbReference>
<keyword evidence="6" id="KW-1278">Translocase</keyword>
<dbReference type="InterPro" id="IPR017871">
    <property type="entry name" value="ABC_transporter-like_CS"/>
</dbReference>
<dbReference type="SUPFAM" id="SSF52540">
    <property type="entry name" value="P-loop containing nucleoside triphosphate hydrolases"/>
    <property type="match status" value="1"/>
</dbReference>
<keyword evidence="8" id="KW-0046">Antibiotic resistance</keyword>
<evidence type="ECO:0000256" key="3">
    <source>
        <dbReference type="ARBA" id="ARBA00022475"/>
    </source>
</evidence>
<organism evidence="12 13">
    <name type="scientific">Microtetraspora glauca</name>
    <dbReference type="NCBI Taxonomy" id="1996"/>
    <lineage>
        <taxon>Bacteria</taxon>
        <taxon>Bacillati</taxon>
        <taxon>Actinomycetota</taxon>
        <taxon>Actinomycetes</taxon>
        <taxon>Streptosporangiales</taxon>
        <taxon>Streptosporangiaceae</taxon>
        <taxon>Microtetraspora</taxon>
    </lineage>
</organism>
<evidence type="ECO:0000256" key="7">
    <source>
        <dbReference type="ARBA" id="ARBA00023136"/>
    </source>
</evidence>
<evidence type="ECO:0000313" key="12">
    <source>
        <dbReference type="EMBL" id="MEV0967927.1"/>
    </source>
</evidence>
<dbReference type="NCBIfam" id="TIGR01188">
    <property type="entry name" value="drrA"/>
    <property type="match status" value="1"/>
</dbReference>
<evidence type="ECO:0000256" key="1">
    <source>
        <dbReference type="ARBA" id="ARBA00004413"/>
    </source>
</evidence>
<evidence type="ECO:0000256" key="8">
    <source>
        <dbReference type="ARBA" id="ARBA00023251"/>
    </source>
</evidence>
<protein>
    <submittedName>
        <fullName evidence="12">ATP-binding cassette domain-containing protein</fullName>
    </submittedName>
</protein>
<name>A0ABV3G8L7_MICGL</name>